<reference evidence="2 3" key="1">
    <citation type="submission" date="2024-02" db="EMBL/GenBank/DDBJ databases">
        <title>Bacteria isolated from the canopy kelp, Nereocystis luetkeana.</title>
        <authorList>
            <person name="Pfister C.A."/>
            <person name="Younker I.T."/>
            <person name="Light S.H."/>
        </authorList>
    </citation>
    <scope>NUCLEOTIDE SEQUENCE [LARGE SCALE GENOMIC DNA]</scope>
    <source>
        <strain evidence="2 3">TI.1.05</strain>
    </source>
</reference>
<comment type="caution">
    <text evidence="2">The sequence shown here is derived from an EMBL/GenBank/DDBJ whole genome shotgun (WGS) entry which is preliminary data.</text>
</comment>
<dbReference type="RefSeq" id="WP_341596775.1">
    <property type="nucleotide sequence ID" value="NZ_JBAKAZ010000009.1"/>
</dbReference>
<organism evidence="2 3">
    <name type="scientific">Psychromonas aquatilis</name>
    <dbReference type="NCBI Taxonomy" id="2005072"/>
    <lineage>
        <taxon>Bacteria</taxon>
        <taxon>Pseudomonadati</taxon>
        <taxon>Pseudomonadota</taxon>
        <taxon>Gammaproteobacteria</taxon>
        <taxon>Alteromonadales</taxon>
        <taxon>Psychromonadaceae</taxon>
        <taxon>Psychromonas</taxon>
    </lineage>
</organism>
<evidence type="ECO:0008006" key="4">
    <source>
        <dbReference type="Google" id="ProtNLM"/>
    </source>
</evidence>
<keyword evidence="3" id="KW-1185">Reference proteome</keyword>
<evidence type="ECO:0000313" key="2">
    <source>
        <dbReference type="EMBL" id="MEL0628766.1"/>
    </source>
</evidence>
<dbReference type="InterPro" id="IPR011250">
    <property type="entry name" value="OMP/PagP_B-barrel"/>
</dbReference>
<evidence type="ECO:0000313" key="3">
    <source>
        <dbReference type="Proteomes" id="UP001369082"/>
    </source>
</evidence>
<evidence type="ECO:0000256" key="1">
    <source>
        <dbReference type="SAM" id="SignalP"/>
    </source>
</evidence>
<sequence length="203" mass="22481">MKIHQGLITAIALSSFAYPAFAENPDTQENYLGEYVKVTAFLGAKLDIETDDGTHNDYRDDSARFSQAIALNWAYAKNAEGELLFSNSQRTGPVSEQYIQYLHVGGRILFRNSTPFSTSIALGAGATYINPQGNEYDDDFALSGNMALGARYQLSEQFALRSDLRIYGTLLRDGHNESMCSATDCDKGYFLETELLAGVEYTF</sequence>
<feature type="chain" id="PRO_5045609855" description="Outer membrane protein beta-barrel domain-containing protein" evidence="1">
    <location>
        <begin position="23"/>
        <end position="203"/>
    </location>
</feature>
<dbReference type="Gene3D" id="2.40.160.20">
    <property type="match status" value="1"/>
</dbReference>
<dbReference type="EMBL" id="JBAKAZ010000009">
    <property type="protein sequence ID" value="MEL0628766.1"/>
    <property type="molecule type" value="Genomic_DNA"/>
</dbReference>
<proteinExistence type="predicted"/>
<keyword evidence="1" id="KW-0732">Signal</keyword>
<accession>A0ABU9GN81</accession>
<protein>
    <recommendedName>
        <fullName evidence="4">Outer membrane protein beta-barrel domain-containing protein</fullName>
    </recommendedName>
</protein>
<dbReference type="Proteomes" id="UP001369082">
    <property type="component" value="Unassembled WGS sequence"/>
</dbReference>
<gene>
    <name evidence="2" type="ORF">V6256_04010</name>
</gene>
<dbReference type="SUPFAM" id="SSF56925">
    <property type="entry name" value="OMPA-like"/>
    <property type="match status" value="1"/>
</dbReference>
<name>A0ABU9GN81_9GAMM</name>
<feature type="signal peptide" evidence="1">
    <location>
        <begin position="1"/>
        <end position="22"/>
    </location>
</feature>